<reference evidence="1 2" key="1">
    <citation type="submission" date="2013-11" db="EMBL/GenBank/DDBJ databases">
        <title>Genome sequencing of Stegodyphus mimosarum.</title>
        <authorList>
            <person name="Bechsgaard J."/>
        </authorList>
    </citation>
    <scope>NUCLEOTIDE SEQUENCE [LARGE SCALE GENOMIC DNA]</scope>
</reference>
<gene>
    <name evidence="1" type="ORF">X975_03387</name>
</gene>
<accession>A0A087SWX0</accession>
<evidence type="ECO:0000313" key="1">
    <source>
        <dbReference type="EMBL" id="KFM57359.1"/>
    </source>
</evidence>
<dbReference type="AlphaFoldDB" id="A0A087SWX0"/>
<proteinExistence type="predicted"/>
<feature type="non-terminal residue" evidence="1">
    <location>
        <position position="47"/>
    </location>
</feature>
<dbReference type="Proteomes" id="UP000054359">
    <property type="component" value="Unassembled WGS sequence"/>
</dbReference>
<evidence type="ECO:0000313" key="2">
    <source>
        <dbReference type="Proteomes" id="UP000054359"/>
    </source>
</evidence>
<sequence>MNFFATFFWWFTNFVFSCHLLFSRVNILIFDTESTDYNSLAEIFPPL</sequence>
<dbReference type="EMBL" id="KK112331">
    <property type="protein sequence ID" value="KFM57359.1"/>
    <property type="molecule type" value="Genomic_DNA"/>
</dbReference>
<name>A0A087SWX0_STEMI</name>
<protein>
    <submittedName>
        <fullName evidence="1">Uncharacterized protein</fullName>
    </submittedName>
</protein>
<organism evidence="1 2">
    <name type="scientific">Stegodyphus mimosarum</name>
    <name type="common">African social velvet spider</name>
    <dbReference type="NCBI Taxonomy" id="407821"/>
    <lineage>
        <taxon>Eukaryota</taxon>
        <taxon>Metazoa</taxon>
        <taxon>Ecdysozoa</taxon>
        <taxon>Arthropoda</taxon>
        <taxon>Chelicerata</taxon>
        <taxon>Arachnida</taxon>
        <taxon>Araneae</taxon>
        <taxon>Araneomorphae</taxon>
        <taxon>Entelegynae</taxon>
        <taxon>Eresoidea</taxon>
        <taxon>Eresidae</taxon>
        <taxon>Stegodyphus</taxon>
    </lineage>
</organism>
<keyword evidence="2" id="KW-1185">Reference proteome</keyword>